<reference evidence="3" key="1">
    <citation type="submission" date="2017-05" db="EMBL/GenBank/DDBJ databases">
        <authorList>
            <consortium name="The Broad Institute Genomics Platform"/>
            <consortium name="The Broad Institute Genomic Center for Infectious Diseases"/>
            <person name="Earl A."/>
            <person name="Manson A."/>
            <person name="Schwartman J."/>
            <person name="Gilmore M."/>
            <person name="Abouelleil A."/>
            <person name="Cao P."/>
            <person name="Chapman S."/>
            <person name="Cusick C."/>
            <person name="Shea T."/>
            <person name="Young S."/>
            <person name="Neafsey D."/>
            <person name="Nusbaum C."/>
            <person name="Birren B."/>
        </authorList>
    </citation>
    <scope>NUCLEOTIDE SEQUENCE</scope>
    <source>
        <strain evidence="3">7F3_DIV0205</strain>
    </source>
</reference>
<evidence type="ECO:0000313" key="4">
    <source>
        <dbReference type="Proteomes" id="UP000194948"/>
    </source>
</evidence>
<evidence type="ECO:0000256" key="1">
    <source>
        <dbReference type="SAM" id="Phobius"/>
    </source>
</evidence>
<name>A0AAQ3Y7G4_9ENTE</name>
<reference evidence="3" key="2">
    <citation type="submission" date="2024-03" db="EMBL/GenBank/DDBJ databases">
        <title>The Genome Sequence of Enterococcus sp. DIV0205d.</title>
        <authorList>
            <consortium name="The Broad Institute Genomics Platform"/>
            <consortium name="The Broad Institute Microbial Omics Core"/>
            <consortium name="The Broad Institute Genomic Center for Infectious Diseases"/>
            <person name="Earl A."/>
            <person name="Manson A."/>
            <person name="Gilmore M."/>
            <person name="Schwartman J."/>
            <person name="Shea T."/>
            <person name="Abouelleil A."/>
            <person name="Cao P."/>
            <person name="Chapman S."/>
            <person name="Cusick C."/>
            <person name="Young S."/>
            <person name="Neafsey D."/>
            <person name="Nusbaum C."/>
            <person name="Birren B."/>
        </authorList>
    </citation>
    <scope>NUCLEOTIDE SEQUENCE</scope>
    <source>
        <strain evidence="3">7F3_DIV0205</strain>
    </source>
</reference>
<accession>A0AAQ3Y7G4</accession>
<dbReference type="EMBL" id="CP147244">
    <property type="protein sequence ID" value="WYK01014.1"/>
    <property type="molecule type" value="Genomic_DNA"/>
</dbReference>
<feature type="domain" description="Mga helix-turn-helix" evidence="2">
    <location>
        <begin position="86"/>
        <end position="169"/>
    </location>
</feature>
<evidence type="ECO:0000313" key="3">
    <source>
        <dbReference type="EMBL" id="WYK01014.1"/>
    </source>
</evidence>
<dbReference type="InterPro" id="IPR007737">
    <property type="entry name" value="Mga_HTH"/>
</dbReference>
<dbReference type="Pfam" id="PF05043">
    <property type="entry name" value="Mga"/>
    <property type="match status" value="1"/>
</dbReference>
<dbReference type="Proteomes" id="UP000194948">
    <property type="component" value="Chromosome"/>
</dbReference>
<evidence type="ECO:0000259" key="2">
    <source>
        <dbReference type="Pfam" id="PF05043"/>
    </source>
</evidence>
<feature type="transmembrane region" description="Helical" evidence="1">
    <location>
        <begin position="388"/>
        <end position="405"/>
    </location>
</feature>
<feature type="transmembrane region" description="Helical" evidence="1">
    <location>
        <begin position="322"/>
        <end position="340"/>
    </location>
</feature>
<keyword evidence="4" id="KW-1185">Reference proteome</keyword>
<sequence>MKRKFIKKNEEKKFELFKKILFSTKGIGIQEIIQESKDSKSTTYRYIQQLNEDLSRLFLETPIKIEQQNTIFSIVLPDSLNVSYAINTLRFSYISISPEYLIFSAIADKNHISLESLAQTINLSPSYAYRTLKILNKRLAYFRVKIAFGDLNRKENLQGTETDIRFFLFYAYWNILKGAIWPFHRSPDYFKQLPIPIKTTLAPSQLTRLRYFQNITYWRILYLQEKITIDDAFLSYLIILNEKNPTIFTLDFTTVLSHDEIRAEQVYFSFLARFFIPNIDTKETKQQTAQLLIDSNLPLTNSCTNLLKFLQKKYDLVIKDESYLFFYYHVFIALLFVHYIQVDYDPLVENEKHLSSLDGGKQTFSKMEKELDAFVTNFFKTDPFLKKIVSRGLITYMTNVLYYVIDTSRKVEPLIIFCQYSRDFYTTDQIKSSLLSTFGTQTIQFTADILNADVVISDCYEGDINNQDFFFFDNPFDSQTWAELSKFINYRIHNSSTFK</sequence>
<organism evidence="3 4">
    <name type="scientific">Candidatus Enterococcus palustris</name>
    <dbReference type="NCBI Taxonomy" id="1834189"/>
    <lineage>
        <taxon>Bacteria</taxon>
        <taxon>Bacillati</taxon>
        <taxon>Bacillota</taxon>
        <taxon>Bacilli</taxon>
        <taxon>Lactobacillales</taxon>
        <taxon>Enterococcaceae</taxon>
        <taxon>Enterococcus</taxon>
    </lineage>
</organism>
<keyword evidence="1" id="KW-0812">Transmembrane</keyword>
<protein>
    <recommendedName>
        <fullName evidence="2">Mga helix-turn-helix domain-containing protein</fullName>
    </recommendedName>
</protein>
<gene>
    <name evidence="3" type="ORF">A5821_002140</name>
</gene>
<dbReference type="AlphaFoldDB" id="A0AAQ3Y7G4"/>
<proteinExistence type="predicted"/>
<keyword evidence="1" id="KW-0472">Membrane</keyword>
<dbReference type="RefSeq" id="WP_086314558.1">
    <property type="nucleotide sequence ID" value="NZ_CP147244.1"/>
</dbReference>
<keyword evidence="1" id="KW-1133">Transmembrane helix</keyword>